<dbReference type="EMBL" id="CM024811">
    <property type="protein sequence ID" value="KAG8004853.1"/>
    <property type="molecule type" value="Genomic_DNA"/>
</dbReference>
<dbReference type="Proteomes" id="UP000805704">
    <property type="component" value="Chromosome 23"/>
</dbReference>
<evidence type="ECO:0000313" key="2">
    <source>
        <dbReference type="Proteomes" id="UP000805704"/>
    </source>
</evidence>
<proteinExistence type="predicted"/>
<gene>
    <name evidence="1" type="primary">DMRTA2</name>
    <name evidence="1" type="ORF">GBF38_010664</name>
</gene>
<keyword evidence="2" id="KW-1185">Reference proteome</keyword>
<protein>
    <submittedName>
        <fullName evidence="1">Doublesex-and mab-3-related transcription factor A2</fullName>
    </submittedName>
</protein>
<reference evidence="1" key="1">
    <citation type="submission" date="2020-04" db="EMBL/GenBank/DDBJ databases">
        <title>A chromosome-scale assembly and high-density genetic map of the yellow drum (Nibea albiflora) genome.</title>
        <authorList>
            <person name="Xu D."/>
            <person name="Zhang W."/>
            <person name="Chen R."/>
            <person name="Tan P."/>
            <person name="Wang L."/>
            <person name="Song H."/>
            <person name="Tian L."/>
            <person name="Zhu Q."/>
            <person name="Wang B."/>
        </authorList>
    </citation>
    <scope>NUCLEOTIDE SEQUENCE</scope>
    <source>
        <strain evidence="1">ZJHYS-2018</strain>
    </source>
</reference>
<organism evidence="1 2">
    <name type="scientific">Nibea albiflora</name>
    <name type="common">Yellow drum</name>
    <name type="synonym">Corvina albiflora</name>
    <dbReference type="NCBI Taxonomy" id="240163"/>
    <lineage>
        <taxon>Eukaryota</taxon>
        <taxon>Metazoa</taxon>
        <taxon>Chordata</taxon>
        <taxon>Craniata</taxon>
        <taxon>Vertebrata</taxon>
        <taxon>Euteleostomi</taxon>
        <taxon>Actinopterygii</taxon>
        <taxon>Neopterygii</taxon>
        <taxon>Teleostei</taxon>
        <taxon>Neoteleostei</taxon>
        <taxon>Acanthomorphata</taxon>
        <taxon>Eupercaria</taxon>
        <taxon>Sciaenidae</taxon>
        <taxon>Nibea</taxon>
    </lineage>
</organism>
<evidence type="ECO:0000313" key="1">
    <source>
        <dbReference type="EMBL" id="KAG8004853.1"/>
    </source>
</evidence>
<accession>A0ACB7ERM9</accession>
<name>A0ACB7ERM9_NIBAL</name>
<comment type="caution">
    <text evidence="1">The sequence shown here is derived from an EMBL/GenBank/DDBJ whole genome shotgun (WGS) entry which is preliminary data.</text>
</comment>
<sequence length="272" mass="29023">MSLSKAASKQPRELKCTRCRHHGIIVPQKGHTKYCPFLSCDCWKCYLITQRSRIAALQRNLKRAHNEIQSKEQRPCEVSGVKPAAEGTDGGRQLAASGLICPPPSVAGGGGGAGGGRGRSAAISANSSWCSPLDLRSRPAAEGGSLSGYDHGKVPPASSEEGTWTPYNEFAPLPVIHVPFRMSGHCPGSCVPCPHFMPPGPAGLVNLCGPRLFPHFEPAALHYPAPPQPGPRADCRHVFFTLQPPPLPEAFQKESEQPPLSTCSGNEIVELD</sequence>